<dbReference type="Pfam" id="PF14310">
    <property type="entry name" value="Fn3-like"/>
    <property type="match status" value="1"/>
</dbReference>
<reference evidence="16 17" key="1">
    <citation type="submission" date="2017-06" db="EMBL/GenBank/DDBJ databases">
        <title>Draft genome sequence of a variant of Elsinoe murrayae.</title>
        <authorList>
            <person name="Cheng Q."/>
        </authorList>
    </citation>
    <scope>NUCLEOTIDE SEQUENCE [LARGE SCALE GENOMIC DNA]</scope>
    <source>
        <strain evidence="16 17">CQ-2017a</strain>
    </source>
</reference>
<evidence type="ECO:0000256" key="13">
    <source>
        <dbReference type="ARBA" id="ARBA00041603"/>
    </source>
</evidence>
<dbReference type="SMART" id="SM01217">
    <property type="entry name" value="Fn3_like"/>
    <property type="match status" value="1"/>
</dbReference>
<dbReference type="SUPFAM" id="SSF51445">
    <property type="entry name" value="(Trans)glycosidases"/>
    <property type="match status" value="1"/>
</dbReference>
<evidence type="ECO:0000256" key="6">
    <source>
        <dbReference type="ARBA" id="ARBA00023001"/>
    </source>
</evidence>
<proteinExistence type="inferred from homology"/>
<dbReference type="InterPro" id="IPR050288">
    <property type="entry name" value="Cellulose_deg_GH3"/>
</dbReference>
<evidence type="ECO:0000256" key="3">
    <source>
        <dbReference type="ARBA" id="ARBA00005336"/>
    </source>
</evidence>
<dbReference type="GO" id="GO:0008422">
    <property type="term" value="F:beta-glucosidase activity"/>
    <property type="evidence" value="ECO:0007669"/>
    <property type="project" value="UniProtKB-EC"/>
</dbReference>
<comment type="similarity">
    <text evidence="3">Belongs to the glycosyl hydrolase 3 family.</text>
</comment>
<sequence length="843" mass="91600">MVQSQRSQHAEAASKVLAQLTQPEKISLVSGVDFWHTASIPRLNIPALRMSDGPNGIRGTKLFDSVPAACLPCGTGLGATWDTDLLREAGELIARECRAKSAHIWLGPTINIQRSPLGGRGFESFSEDPVLSGTMAAAIITAVQNRGIASSLKHFVANDMEHERSLVDCVISDRALREIYLLPFQIAIRDSQPWSIMTAFNRVNGQHMSENKRMLQDLVRDEWGWKGCVTSDWYGTYSTVEAMEAGLDIEMPGPPQWRDVLIARAISSGKMSVSTLDARATSVLELVEQCREASIPERGPEALLDTAESRTLLRKLAGASTVLLKNENQVLPLQRGVSTAIIGPTAKRSFFCGGGSASLRPYRAVSIFDAVSEQLSANVLYSEGCQIHNYLPPLGDKITSPSGKKGVFEMHMYGQPPEEGHKAIETLELDDTNIMLYDYANPAIKGNICYAVIEADLEVEHTDTYIFGVAVAGTGLLMLDDKIVVDNKTKQRRGESFFASGSVEETGRAHLEAGKKYKLKLLFGSAATSNLNSAGAPVFGFGGVRFGFTREVDPVKEIQLAVEAASAADQVVLCIGLGPDWESEGNDRALYGLPGAQDELIKQVCAANPKTAVVIQTGTPVSGPWEDCPAIMQSWYGGNECGNGVADALFGLVNPSGKLPLSWPKAIEDNPAFLSFASEAGKCHYNEGIFVGYRFYEKTKRAVQWPFGHGLSYADFNFENMDVQLDTDILNGQLKLSVTITNTSTNVDGSEVCQIYVSRTSQSDLARSVKDLKGFSKVAIPAGESRVANMTVSIKYAVSVWDELVDAWRLEAGDYKIYAGSSSSYTPLSGNFNIPETMYWKGL</sequence>
<evidence type="ECO:0000259" key="15">
    <source>
        <dbReference type="PROSITE" id="PS51820"/>
    </source>
</evidence>
<evidence type="ECO:0000256" key="14">
    <source>
        <dbReference type="ARBA" id="ARBA00041809"/>
    </source>
</evidence>
<evidence type="ECO:0000256" key="9">
    <source>
        <dbReference type="ARBA" id="ARBA00023295"/>
    </source>
</evidence>
<dbReference type="InterPro" id="IPR002772">
    <property type="entry name" value="Glyco_hydro_3_C"/>
</dbReference>
<dbReference type="InterPro" id="IPR017853">
    <property type="entry name" value="GH"/>
</dbReference>
<dbReference type="InterPro" id="IPR037524">
    <property type="entry name" value="PA14/GLEYA"/>
</dbReference>
<dbReference type="Proteomes" id="UP000243797">
    <property type="component" value="Unassembled WGS sequence"/>
</dbReference>
<dbReference type="InterPro" id="IPR026891">
    <property type="entry name" value="Fn3-like"/>
</dbReference>
<dbReference type="PROSITE" id="PS51820">
    <property type="entry name" value="PA14"/>
    <property type="match status" value="1"/>
</dbReference>
<dbReference type="Pfam" id="PF00933">
    <property type="entry name" value="Glyco_hydro_3"/>
    <property type="match status" value="1"/>
</dbReference>
<dbReference type="InterPro" id="IPR036881">
    <property type="entry name" value="Glyco_hydro_3_C_sf"/>
</dbReference>
<dbReference type="GO" id="GO:0030245">
    <property type="term" value="P:cellulose catabolic process"/>
    <property type="evidence" value="ECO:0007669"/>
    <property type="project" value="UniProtKB-KW"/>
</dbReference>
<dbReference type="InParanoid" id="A0A2K1QI89"/>
<dbReference type="SMART" id="SM00758">
    <property type="entry name" value="PA14"/>
    <property type="match status" value="1"/>
</dbReference>
<evidence type="ECO:0000256" key="11">
    <source>
        <dbReference type="ARBA" id="ARBA00039569"/>
    </source>
</evidence>
<keyword evidence="10" id="KW-0624">Polysaccharide degradation</keyword>
<feature type="domain" description="PA14" evidence="15">
    <location>
        <begin position="402"/>
        <end position="562"/>
    </location>
</feature>
<evidence type="ECO:0000256" key="2">
    <source>
        <dbReference type="ARBA" id="ARBA00004987"/>
    </source>
</evidence>
<keyword evidence="6" id="KW-0136">Cellulose degradation</keyword>
<dbReference type="InterPro" id="IPR011658">
    <property type="entry name" value="PA14_dom"/>
</dbReference>
<dbReference type="FunFam" id="3.20.20.300:FF:000006">
    <property type="entry name" value="Beta-glucosidase H"/>
    <property type="match status" value="1"/>
</dbReference>
<dbReference type="EC" id="3.2.1.21" evidence="4"/>
<dbReference type="PANTHER" id="PTHR42715:SF27">
    <property type="entry name" value="BETA-GLUCOSIDASE-RELATED"/>
    <property type="match status" value="1"/>
</dbReference>
<evidence type="ECO:0000256" key="12">
    <source>
        <dbReference type="ARBA" id="ARBA00041279"/>
    </source>
</evidence>
<evidence type="ECO:0000256" key="4">
    <source>
        <dbReference type="ARBA" id="ARBA00012744"/>
    </source>
</evidence>
<evidence type="ECO:0000256" key="5">
    <source>
        <dbReference type="ARBA" id="ARBA00022801"/>
    </source>
</evidence>
<dbReference type="Gene3D" id="3.40.50.1700">
    <property type="entry name" value="Glycoside hydrolase family 3 C-terminal domain"/>
    <property type="match status" value="1"/>
</dbReference>
<comment type="pathway">
    <text evidence="2">Glycan metabolism; cellulose degradation.</text>
</comment>
<keyword evidence="7" id="KW-0325">Glycoprotein</keyword>
<evidence type="ECO:0000313" key="17">
    <source>
        <dbReference type="Proteomes" id="UP000243797"/>
    </source>
</evidence>
<dbReference type="Gene3D" id="2.60.120.260">
    <property type="entry name" value="Galactose-binding domain-like"/>
    <property type="match status" value="1"/>
</dbReference>
<name>A0A2K1QI89_9PEZI</name>
<keyword evidence="5" id="KW-0378">Hydrolase</keyword>
<dbReference type="EMBL" id="NKHZ01000085">
    <property type="protein sequence ID" value="PNS14602.1"/>
    <property type="molecule type" value="Genomic_DNA"/>
</dbReference>
<comment type="caution">
    <text evidence="16">The sequence shown here is derived from an EMBL/GenBank/DDBJ whole genome shotgun (WGS) entry which is preliminary data.</text>
</comment>
<dbReference type="PRINTS" id="PR00133">
    <property type="entry name" value="GLHYDRLASE3"/>
</dbReference>
<keyword evidence="17" id="KW-1185">Reference proteome</keyword>
<dbReference type="Pfam" id="PF01915">
    <property type="entry name" value="Glyco_hydro_3_C"/>
    <property type="match status" value="1"/>
</dbReference>
<evidence type="ECO:0000256" key="7">
    <source>
        <dbReference type="ARBA" id="ARBA00023180"/>
    </source>
</evidence>
<evidence type="ECO:0000313" key="16">
    <source>
        <dbReference type="EMBL" id="PNS14602.1"/>
    </source>
</evidence>
<accession>A0A2K1QI89</accession>
<keyword evidence="9" id="KW-0326">Glycosidase</keyword>
<evidence type="ECO:0000256" key="10">
    <source>
        <dbReference type="ARBA" id="ARBA00023326"/>
    </source>
</evidence>
<dbReference type="InterPro" id="IPR001764">
    <property type="entry name" value="Glyco_hydro_3_N"/>
</dbReference>
<dbReference type="Pfam" id="PF07691">
    <property type="entry name" value="PA14"/>
    <property type="match status" value="1"/>
</dbReference>
<dbReference type="SUPFAM" id="SSF52279">
    <property type="entry name" value="Beta-D-glucan exohydrolase, C-terminal domain"/>
    <property type="match status" value="1"/>
</dbReference>
<dbReference type="OrthoDB" id="47059at2759"/>
<dbReference type="STRING" id="2082308.A0A2K1QI89"/>
<dbReference type="PANTHER" id="PTHR42715">
    <property type="entry name" value="BETA-GLUCOSIDASE"/>
    <property type="match status" value="1"/>
</dbReference>
<dbReference type="Gene3D" id="2.60.40.10">
    <property type="entry name" value="Immunoglobulins"/>
    <property type="match status" value="1"/>
</dbReference>
<protein>
    <recommendedName>
        <fullName evidence="11">Probable beta-glucosidase I</fullName>
        <ecNumber evidence="4">3.2.1.21</ecNumber>
    </recommendedName>
    <alternativeName>
        <fullName evidence="12">Beta-D-glucoside glucohydrolase I</fullName>
    </alternativeName>
    <alternativeName>
        <fullName evidence="13">Cellobiase I</fullName>
    </alternativeName>
    <alternativeName>
        <fullName evidence="14">Gentiobiase I</fullName>
    </alternativeName>
</protein>
<organism evidence="16 17">
    <name type="scientific">Sphaceloma murrayae</name>
    <dbReference type="NCBI Taxonomy" id="2082308"/>
    <lineage>
        <taxon>Eukaryota</taxon>
        <taxon>Fungi</taxon>
        <taxon>Dikarya</taxon>
        <taxon>Ascomycota</taxon>
        <taxon>Pezizomycotina</taxon>
        <taxon>Dothideomycetes</taxon>
        <taxon>Dothideomycetidae</taxon>
        <taxon>Myriangiales</taxon>
        <taxon>Elsinoaceae</taxon>
        <taxon>Sphaceloma</taxon>
    </lineage>
</organism>
<evidence type="ECO:0000256" key="8">
    <source>
        <dbReference type="ARBA" id="ARBA00023277"/>
    </source>
</evidence>
<dbReference type="InterPro" id="IPR036962">
    <property type="entry name" value="Glyco_hydro_3_N_sf"/>
</dbReference>
<dbReference type="Gene3D" id="3.20.20.300">
    <property type="entry name" value="Glycoside hydrolase, family 3, N-terminal domain"/>
    <property type="match status" value="1"/>
</dbReference>
<comment type="catalytic activity">
    <reaction evidence="1">
        <text>Hydrolysis of terminal, non-reducing beta-D-glucosyl residues with release of beta-D-glucose.</text>
        <dbReference type="EC" id="3.2.1.21"/>
    </reaction>
</comment>
<keyword evidence="8" id="KW-0119">Carbohydrate metabolism</keyword>
<gene>
    <name evidence="16" type="ORF">CAC42_2659</name>
</gene>
<dbReference type="InterPro" id="IPR013783">
    <property type="entry name" value="Ig-like_fold"/>
</dbReference>
<evidence type="ECO:0000256" key="1">
    <source>
        <dbReference type="ARBA" id="ARBA00000448"/>
    </source>
</evidence>
<dbReference type="AlphaFoldDB" id="A0A2K1QI89"/>